<feature type="non-terminal residue" evidence="1">
    <location>
        <position position="1"/>
    </location>
</feature>
<sequence>WQGDWPNGSKLVSFKAFRYVYIQGLYGGCNGGGGCKLEIQPGASGTKKYTDDDPILVTAVAIPDVHISQGVRDRFGEVKISSYTLIR</sequence>
<dbReference type="EMBL" id="BART01030827">
    <property type="protein sequence ID" value="GAH07691.1"/>
    <property type="molecule type" value="Genomic_DNA"/>
</dbReference>
<proteinExistence type="predicted"/>
<evidence type="ECO:0000313" key="1">
    <source>
        <dbReference type="EMBL" id="GAH07691.1"/>
    </source>
</evidence>
<accession>X1CH96</accession>
<organism evidence="1">
    <name type="scientific">marine sediment metagenome</name>
    <dbReference type="NCBI Taxonomy" id="412755"/>
    <lineage>
        <taxon>unclassified sequences</taxon>
        <taxon>metagenomes</taxon>
        <taxon>ecological metagenomes</taxon>
    </lineage>
</organism>
<dbReference type="AlphaFoldDB" id="X1CH96"/>
<name>X1CH96_9ZZZZ</name>
<gene>
    <name evidence="1" type="ORF">S01H4_53697</name>
</gene>
<protein>
    <submittedName>
        <fullName evidence="1">Uncharacterized protein</fullName>
    </submittedName>
</protein>
<reference evidence="1" key="1">
    <citation type="journal article" date="2014" name="Front. Microbiol.">
        <title>High frequency of phylogenetically diverse reductive dehalogenase-homologous genes in deep subseafloor sedimentary metagenomes.</title>
        <authorList>
            <person name="Kawai M."/>
            <person name="Futagami T."/>
            <person name="Toyoda A."/>
            <person name="Takaki Y."/>
            <person name="Nishi S."/>
            <person name="Hori S."/>
            <person name="Arai W."/>
            <person name="Tsubouchi T."/>
            <person name="Morono Y."/>
            <person name="Uchiyama I."/>
            <person name="Ito T."/>
            <person name="Fujiyama A."/>
            <person name="Inagaki F."/>
            <person name="Takami H."/>
        </authorList>
    </citation>
    <scope>NUCLEOTIDE SEQUENCE</scope>
    <source>
        <strain evidence="1">Expedition CK06-06</strain>
    </source>
</reference>
<comment type="caution">
    <text evidence="1">The sequence shown here is derived from an EMBL/GenBank/DDBJ whole genome shotgun (WGS) entry which is preliminary data.</text>
</comment>